<sequence length="346" mass="37152">MDETAAAETGWRRDVLGEDWVARDLDLPDGAVATLVRRSDGARPHGSNGSPGGATAAGEEPTSGEGTRPAVLYVHGFIDYFFQTHVAEAVEARGYRFYALDLRGYGRSIGRGSGAPSRPDDDPNFVTDLAVYAQDLDAAARAIRAEGHERLVVLGHSTGGLVASLWADARPGRLAALVLNSPWFDLNKPWVFRGPVTRVVDVVGRVAPRLVVGGLDPHWAEALHASTGGEWDFDLAWKPIEGFPVRAGFLRTVRRSHARVARGLHVDCPVLVLASARSGPASGWHEELLTTDSVLDVEHITSRAAGLGDDVTVVTVEGGAHDLALSPEPARSTYLREVLDWLDARV</sequence>
<evidence type="ECO:0000256" key="1">
    <source>
        <dbReference type="SAM" id="MobiDB-lite"/>
    </source>
</evidence>
<keyword evidence="3" id="KW-0378">Hydrolase</keyword>
<accession>A0A6M5UH66</accession>
<reference evidence="4" key="1">
    <citation type="journal article" date="2022" name="Int. J. Syst. Evol. Microbiol.">
        <title>Cellulosimicrobium protaetiae sp. nov., isolated from the gut of the larva of Protaetia brevitarsis seulensis.</title>
        <authorList>
            <person name="Le Han H."/>
            <person name="Nguyen T.T.H."/>
            <person name="Li Z."/>
            <person name="Shin N.R."/>
            <person name="Kim S.G."/>
        </authorList>
    </citation>
    <scope>NUCLEOTIDE SEQUENCE [LARGE SCALE GENOMIC DNA]</scope>
    <source>
        <strain evidence="4">BI34</strain>
    </source>
</reference>
<feature type="region of interest" description="Disordered" evidence="1">
    <location>
        <begin position="37"/>
        <end position="65"/>
    </location>
</feature>
<evidence type="ECO:0000313" key="4">
    <source>
        <dbReference type="Proteomes" id="UP000451354"/>
    </source>
</evidence>
<dbReference type="RefSeq" id="WP_168732127.1">
    <property type="nucleotide sequence ID" value="NZ_CP052757.1"/>
</dbReference>
<dbReference type="InterPro" id="IPR022742">
    <property type="entry name" value="Hydrolase_4"/>
</dbReference>
<dbReference type="Pfam" id="PF12146">
    <property type="entry name" value="Hydrolase_4"/>
    <property type="match status" value="1"/>
</dbReference>
<organism evidence="3 4">
    <name type="scientific">Cellulosimicrobium protaetiae</name>
    <dbReference type="NCBI Taxonomy" id="2587808"/>
    <lineage>
        <taxon>Bacteria</taxon>
        <taxon>Bacillati</taxon>
        <taxon>Actinomycetota</taxon>
        <taxon>Actinomycetes</taxon>
        <taxon>Micrococcales</taxon>
        <taxon>Promicromonosporaceae</taxon>
        <taxon>Cellulosimicrobium</taxon>
    </lineage>
</organism>
<protein>
    <submittedName>
        <fullName evidence="3">Alpha/beta hydrolase</fullName>
    </submittedName>
</protein>
<gene>
    <name evidence="3" type="ORF">FIC82_019200</name>
</gene>
<dbReference type="Gene3D" id="3.40.50.1820">
    <property type="entry name" value="alpha/beta hydrolase"/>
    <property type="match status" value="1"/>
</dbReference>
<dbReference type="GO" id="GO:0016787">
    <property type="term" value="F:hydrolase activity"/>
    <property type="evidence" value="ECO:0007669"/>
    <property type="project" value="UniProtKB-KW"/>
</dbReference>
<dbReference type="Proteomes" id="UP000451354">
    <property type="component" value="Chromosome"/>
</dbReference>
<feature type="domain" description="Serine aminopeptidase S33" evidence="2">
    <location>
        <begin position="68"/>
        <end position="220"/>
    </location>
</feature>
<dbReference type="AlphaFoldDB" id="A0A6M5UH66"/>
<proteinExistence type="predicted"/>
<evidence type="ECO:0000259" key="2">
    <source>
        <dbReference type="Pfam" id="PF12146"/>
    </source>
</evidence>
<dbReference type="InterPro" id="IPR029058">
    <property type="entry name" value="AB_hydrolase_fold"/>
</dbReference>
<dbReference type="SUPFAM" id="SSF53474">
    <property type="entry name" value="alpha/beta-Hydrolases"/>
    <property type="match status" value="1"/>
</dbReference>
<dbReference type="KEGG" id="cprt:FIC82_019200"/>
<dbReference type="InterPro" id="IPR051044">
    <property type="entry name" value="MAG_DAG_Lipase"/>
</dbReference>
<dbReference type="PANTHER" id="PTHR11614">
    <property type="entry name" value="PHOSPHOLIPASE-RELATED"/>
    <property type="match status" value="1"/>
</dbReference>
<dbReference type="EMBL" id="CP052757">
    <property type="protein sequence ID" value="QJW37977.1"/>
    <property type="molecule type" value="Genomic_DNA"/>
</dbReference>
<keyword evidence="4" id="KW-1185">Reference proteome</keyword>
<name>A0A6M5UH66_9MICO</name>
<evidence type="ECO:0000313" key="3">
    <source>
        <dbReference type="EMBL" id="QJW37977.1"/>
    </source>
</evidence>